<sequence>MNSYFNQRTKHHKEKLLLFIQKNKIQNIKQILTELTLNSLHKPLTLLPTQFHHLQISSIFLFKSPTPTPLLRNSSHNPNSSTLSFSTLLTILTCHYNNVSMLSHCVLKFLPCQNKFWCTELYYFETLSTPTLPTRNFTVRRIDHSEFYVMIGDQRSVQKRSKEIQVKIALEVSLGMRRACCGLKARMKFDKGTFRIFCLCWVV</sequence>
<accession>A0AAD1UUX6</accession>
<dbReference type="AlphaFoldDB" id="A0AAD1UUX6"/>
<dbReference type="Proteomes" id="UP001295684">
    <property type="component" value="Unassembled WGS sequence"/>
</dbReference>
<proteinExistence type="predicted"/>
<keyword evidence="2" id="KW-1185">Reference proteome</keyword>
<evidence type="ECO:0000313" key="1">
    <source>
        <dbReference type="EMBL" id="CAI2372450.1"/>
    </source>
</evidence>
<name>A0AAD1UUX6_EUPCR</name>
<protein>
    <submittedName>
        <fullName evidence="1">Uncharacterized protein</fullName>
    </submittedName>
</protein>
<dbReference type="EMBL" id="CAMPGE010013736">
    <property type="protein sequence ID" value="CAI2372450.1"/>
    <property type="molecule type" value="Genomic_DNA"/>
</dbReference>
<evidence type="ECO:0000313" key="2">
    <source>
        <dbReference type="Proteomes" id="UP001295684"/>
    </source>
</evidence>
<gene>
    <name evidence="1" type="ORF">ECRASSUSDP1_LOCUS13780</name>
</gene>
<comment type="caution">
    <text evidence="1">The sequence shown here is derived from an EMBL/GenBank/DDBJ whole genome shotgun (WGS) entry which is preliminary data.</text>
</comment>
<reference evidence="1" key="1">
    <citation type="submission" date="2023-07" db="EMBL/GenBank/DDBJ databases">
        <authorList>
            <consortium name="AG Swart"/>
            <person name="Singh M."/>
            <person name="Singh A."/>
            <person name="Seah K."/>
            <person name="Emmerich C."/>
        </authorList>
    </citation>
    <scope>NUCLEOTIDE SEQUENCE</scope>
    <source>
        <strain evidence="1">DP1</strain>
    </source>
</reference>
<organism evidence="1 2">
    <name type="scientific">Euplotes crassus</name>
    <dbReference type="NCBI Taxonomy" id="5936"/>
    <lineage>
        <taxon>Eukaryota</taxon>
        <taxon>Sar</taxon>
        <taxon>Alveolata</taxon>
        <taxon>Ciliophora</taxon>
        <taxon>Intramacronucleata</taxon>
        <taxon>Spirotrichea</taxon>
        <taxon>Hypotrichia</taxon>
        <taxon>Euplotida</taxon>
        <taxon>Euplotidae</taxon>
        <taxon>Moneuplotes</taxon>
    </lineage>
</organism>